<dbReference type="SUPFAM" id="SSF69118">
    <property type="entry name" value="AhpD-like"/>
    <property type="match status" value="1"/>
</dbReference>
<protein>
    <submittedName>
        <fullName evidence="1">Carboxymuconolactone decarboxylase</fullName>
    </submittedName>
</protein>
<evidence type="ECO:0000313" key="1">
    <source>
        <dbReference type="EMBL" id="PZP41261.1"/>
    </source>
</evidence>
<feature type="non-terminal residue" evidence="1">
    <location>
        <position position="78"/>
    </location>
</feature>
<dbReference type="InterPro" id="IPR029032">
    <property type="entry name" value="AhpD-like"/>
</dbReference>
<name>A0A2W5EB65_9SPHI</name>
<reference evidence="1 2" key="1">
    <citation type="submission" date="2017-11" db="EMBL/GenBank/DDBJ databases">
        <title>Infants hospitalized years apart are colonized by the same room-sourced microbial strains.</title>
        <authorList>
            <person name="Brooks B."/>
            <person name="Olm M.R."/>
            <person name="Firek B.A."/>
            <person name="Baker R."/>
            <person name="Thomas B.C."/>
            <person name="Morowitz M.J."/>
            <person name="Banfield J.F."/>
        </authorList>
    </citation>
    <scope>NUCLEOTIDE SEQUENCE [LARGE SCALE GENOMIC DNA]</scope>
    <source>
        <strain evidence="1">S2_009_000_R2_76</strain>
    </source>
</reference>
<evidence type="ECO:0000313" key="2">
    <source>
        <dbReference type="Proteomes" id="UP000249645"/>
    </source>
</evidence>
<dbReference type="EMBL" id="QFOI01000532">
    <property type="protein sequence ID" value="PZP41261.1"/>
    <property type="molecule type" value="Genomic_DNA"/>
</dbReference>
<sequence>MKNVLTIFLIGISFGCIAKINAQMNLNSKQTDLVQIAALTGKGDLKKLPDALNKGLDDGWTIQEIKEMLIQVYAYAGF</sequence>
<dbReference type="Proteomes" id="UP000249645">
    <property type="component" value="Unassembled WGS sequence"/>
</dbReference>
<dbReference type="PROSITE" id="PS51257">
    <property type="entry name" value="PROKAR_LIPOPROTEIN"/>
    <property type="match status" value="1"/>
</dbReference>
<proteinExistence type="predicted"/>
<comment type="caution">
    <text evidence="1">The sequence shown here is derived from an EMBL/GenBank/DDBJ whole genome shotgun (WGS) entry which is preliminary data.</text>
</comment>
<organism evidence="1 2">
    <name type="scientific">Pseudopedobacter saltans</name>
    <dbReference type="NCBI Taxonomy" id="151895"/>
    <lineage>
        <taxon>Bacteria</taxon>
        <taxon>Pseudomonadati</taxon>
        <taxon>Bacteroidota</taxon>
        <taxon>Sphingobacteriia</taxon>
        <taxon>Sphingobacteriales</taxon>
        <taxon>Sphingobacteriaceae</taxon>
        <taxon>Pseudopedobacter</taxon>
    </lineage>
</organism>
<dbReference type="AlphaFoldDB" id="A0A2W5EB65"/>
<gene>
    <name evidence="1" type="ORF">DI598_18440</name>
</gene>
<dbReference type="Gene3D" id="1.20.1290.10">
    <property type="entry name" value="AhpD-like"/>
    <property type="match status" value="1"/>
</dbReference>
<accession>A0A2W5EB65</accession>